<name>A0A1L4BRK8_9GAMM</name>
<dbReference type="STRING" id="573570.F7310_03430"/>
<dbReference type="KEGG" id="frx:F7310_03430"/>
<evidence type="ECO:0000313" key="2">
    <source>
        <dbReference type="Proteomes" id="UP000184222"/>
    </source>
</evidence>
<dbReference type="EMBL" id="CP016796">
    <property type="protein sequence ID" value="API86458.1"/>
    <property type="molecule type" value="Genomic_DNA"/>
</dbReference>
<evidence type="ECO:0000313" key="1">
    <source>
        <dbReference type="EMBL" id="API86458.1"/>
    </source>
</evidence>
<organism evidence="1 2">
    <name type="scientific">Francisella uliginis</name>
    <dbReference type="NCBI Taxonomy" id="573570"/>
    <lineage>
        <taxon>Bacteria</taxon>
        <taxon>Pseudomonadati</taxon>
        <taxon>Pseudomonadota</taxon>
        <taxon>Gammaproteobacteria</taxon>
        <taxon>Thiotrichales</taxon>
        <taxon>Francisellaceae</taxon>
        <taxon>Francisella</taxon>
    </lineage>
</organism>
<dbReference type="AlphaFoldDB" id="A0A1L4BRK8"/>
<reference evidence="1 2" key="1">
    <citation type="journal article" date="2016" name="Appl. Environ. Microbiol.">
        <title>Whole genome relationships among Francisella bacteria of diverse origin define new species and provide specific regions for detection.</title>
        <authorList>
            <person name="Challacombe J.F."/>
            <person name="Petersen J.M."/>
            <person name="Gallegos-Graves V."/>
            <person name="Hodge D."/>
            <person name="Pillai S."/>
            <person name="Kuske C.R."/>
        </authorList>
    </citation>
    <scope>NUCLEOTIDE SEQUENCE [LARGE SCALE GENOMIC DNA]</scope>
    <source>
        <strain evidence="2">TX07-7310</strain>
    </source>
</reference>
<sequence length="67" mass="7366">MKEIIIAVISFLGGIFAHKTYVLKVKKKDLSSKQSNKISTIIGSNDSNTIIGTQNNNCINKNDENNV</sequence>
<gene>
    <name evidence="1" type="ORF">F7310_03430</name>
</gene>
<dbReference type="RefSeq" id="WP_072711791.1">
    <property type="nucleotide sequence ID" value="NZ_CP016796.1"/>
</dbReference>
<keyword evidence="2" id="KW-1185">Reference proteome</keyword>
<protein>
    <submittedName>
        <fullName evidence="1">Uncharacterized protein</fullName>
    </submittedName>
</protein>
<dbReference type="Proteomes" id="UP000184222">
    <property type="component" value="Chromosome"/>
</dbReference>
<proteinExistence type="predicted"/>
<accession>A0A1L4BRK8</accession>